<comment type="similarity">
    <text evidence="2">Belongs to the LOG family.</text>
</comment>
<dbReference type="RefSeq" id="WP_178367039.1">
    <property type="nucleotide sequence ID" value="NZ_JACADJ010000039.1"/>
</dbReference>
<dbReference type="Gene3D" id="3.40.50.450">
    <property type="match status" value="1"/>
</dbReference>
<keyword evidence="4" id="KW-1185">Reference proteome</keyword>
<dbReference type="PANTHER" id="PTHR43393">
    <property type="entry name" value="CYTOKININ RIBOSIDE 5'-MONOPHOSPHATE PHOSPHORIBOHYDROLASE"/>
    <property type="match status" value="1"/>
</dbReference>
<dbReference type="GO" id="GO:0009691">
    <property type="term" value="P:cytokinin biosynthetic process"/>
    <property type="evidence" value="ECO:0007669"/>
    <property type="project" value="UniProtKB-UniRule"/>
</dbReference>
<dbReference type="InterPro" id="IPR052341">
    <property type="entry name" value="LOG_family_nucleotidases"/>
</dbReference>
<evidence type="ECO:0000313" key="3">
    <source>
        <dbReference type="EMBL" id="NWH05582.1"/>
    </source>
</evidence>
<name>A0A850T803_9BACT</name>
<evidence type="ECO:0000256" key="2">
    <source>
        <dbReference type="RuleBase" id="RU363015"/>
    </source>
</evidence>
<keyword evidence="2" id="KW-0203">Cytokinin biosynthesis</keyword>
<organism evidence="3 4">
    <name type="scientific">Desulfobacter latus</name>
    <dbReference type="NCBI Taxonomy" id="2292"/>
    <lineage>
        <taxon>Bacteria</taxon>
        <taxon>Pseudomonadati</taxon>
        <taxon>Thermodesulfobacteriota</taxon>
        <taxon>Desulfobacteria</taxon>
        <taxon>Desulfobacterales</taxon>
        <taxon>Desulfobacteraceae</taxon>
        <taxon>Desulfobacter</taxon>
    </lineage>
</organism>
<comment type="catalytic activity">
    <reaction evidence="1">
        <text>AMP + H2O = D-ribose 5-phosphate + adenine</text>
        <dbReference type="Rhea" id="RHEA:20129"/>
        <dbReference type="ChEBI" id="CHEBI:15377"/>
        <dbReference type="ChEBI" id="CHEBI:16708"/>
        <dbReference type="ChEBI" id="CHEBI:78346"/>
        <dbReference type="ChEBI" id="CHEBI:456215"/>
        <dbReference type="EC" id="3.2.2.4"/>
    </reaction>
</comment>
<reference evidence="3 4" key="1">
    <citation type="submission" date="2020-06" db="EMBL/GenBank/DDBJ databases">
        <title>High-quality draft genome of sulfate reducer Desulfobacter latus type strain AcrS2 isolated from marine sediment.</title>
        <authorList>
            <person name="Hoppe M."/>
            <person name="Larsen C.K."/>
            <person name="Marshall I.P.G."/>
            <person name="Schramm A."/>
            <person name="Marietou A.G."/>
        </authorList>
    </citation>
    <scope>NUCLEOTIDE SEQUENCE [LARGE SCALE GENOMIC DNA]</scope>
    <source>
        <strain evidence="3 4">AcRS2</strain>
    </source>
</reference>
<protein>
    <recommendedName>
        <fullName evidence="2">Cytokinin riboside 5'-monophosphate phosphoribohydrolase</fullName>
        <ecNumber evidence="2">3.2.2.n1</ecNumber>
    </recommendedName>
</protein>
<dbReference type="Proteomes" id="UP000553343">
    <property type="component" value="Unassembled WGS sequence"/>
</dbReference>
<dbReference type="NCBIfam" id="TIGR00730">
    <property type="entry name" value="Rossman fold protein, TIGR00730 family"/>
    <property type="match status" value="1"/>
</dbReference>
<dbReference type="EC" id="3.2.2.n1" evidence="2"/>
<dbReference type="SUPFAM" id="SSF102405">
    <property type="entry name" value="MCP/YpsA-like"/>
    <property type="match status" value="1"/>
</dbReference>
<gene>
    <name evidence="3" type="ORF">HXW94_11395</name>
</gene>
<dbReference type="EMBL" id="JACADJ010000039">
    <property type="protein sequence ID" value="NWH05582.1"/>
    <property type="molecule type" value="Genomic_DNA"/>
</dbReference>
<evidence type="ECO:0000256" key="1">
    <source>
        <dbReference type="ARBA" id="ARBA00000274"/>
    </source>
</evidence>
<dbReference type="GO" id="GO:0008714">
    <property type="term" value="F:AMP nucleosidase activity"/>
    <property type="evidence" value="ECO:0007669"/>
    <property type="project" value="UniProtKB-EC"/>
</dbReference>
<evidence type="ECO:0000313" key="4">
    <source>
        <dbReference type="Proteomes" id="UP000553343"/>
    </source>
</evidence>
<sequence>MSTPKTIQYPIDDFKSGESWRLFKIMGEFVDGIDGLHDLGPAVSIFGSARTTRAHPDYETARKTAACFAAGGYAIITGGGPGIMEAANLGASEQNGESVGLKINLPFEEEGNAYMTRSLDFNYFFIRKVMFVKYAQAYIIMPGGLGTMDEMFETLTLVQTRRIRKMPVILMNKDFWGGLLAWIENSLAVNELISPVDMDLFSLVDTPEQALEIVDNFYKRP</sequence>
<dbReference type="GO" id="GO:0005829">
    <property type="term" value="C:cytosol"/>
    <property type="evidence" value="ECO:0007669"/>
    <property type="project" value="TreeGrafter"/>
</dbReference>
<dbReference type="InterPro" id="IPR031100">
    <property type="entry name" value="LOG_fam"/>
</dbReference>
<dbReference type="AlphaFoldDB" id="A0A850T803"/>
<comment type="caution">
    <text evidence="3">The sequence shown here is derived from an EMBL/GenBank/DDBJ whole genome shotgun (WGS) entry which is preliminary data.</text>
</comment>
<keyword evidence="2" id="KW-0378">Hydrolase</keyword>
<proteinExistence type="inferred from homology"/>
<dbReference type="Pfam" id="PF03641">
    <property type="entry name" value="Lysine_decarbox"/>
    <property type="match status" value="1"/>
</dbReference>
<dbReference type="InterPro" id="IPR005269">
    <property type="entry name" value="LOG"/>
</dbReference>
<dbReference type="PANTHER" id="PTHR43393:SF3">
    <property type="entry name" value="LYSINE DECARBOXYLASE-LIKE PROTEIN"/>
    <property type="match status" value="1"/>
</dbReference>
<accession>A0A850T803</accession>